<dbReference type="InterPro" id="IPR009003">
    <property type="entry name" value="Peptidase_S1_PA"/>
</dbReference>
<gene>
    <name evidence="5" type="primary">nucA</name>
    <name evidence="5" type="ORF">LAX5112_01987</name>
</gene>
<feature type="active site" description="Proton acceptor" evidence="1">
    <location>
        <position position="449"/>
    </location>
</feature>
<dbReference type="PANTHER" id="PTHR13966">
    <property type="entry name" value="ENDONUCLEASE RELATED"/>
    <property type="match status" value="1"/>
</dbReference>
<dbReference type="OrthoDB" id="500593at2"/>
<dbReference type="SUPFAM" id="SSF50494">
    <property type="entry name" value="Trypsin-like serine proteases"/>
    <property type="match status" value="1"/>
</dbReference>
<keyword evidence="6" id="KW-1185">Reference proteome</keyword>
<proteinExistence type="predicted"/>
<dbReference type="AlphaFoldDB" id="A0A0M7A3G3"/>
<dbReference type="Gene3D" id="3.40.570.10">
    <property type="entry name" value="Extracellular Endonuclease, subunit A"/>
    <property type="match status" value="1"/>
</dbReference>
<dbReference type="GO" id="GO:0003676">
    <property type="term" value="F:nucleic acid binding"/>
    <property type="evidence" value="ECO:0007669"/>
    <property type="project" value="InterPro"/>
</dbReference>
<dbReference type="SMART" id="SM00477">
    <property type="entry name" value="NUC"/>
    <property type="match status" value="1"/>
</dbReference>
<name>A0A0M7A3G3_9HYPH</name>
<feature type="domain" description="DNA/RNA non-specific endonuclease/pyrophosphatase/phosphodiesterase" evidence="4">
    <location>
        <begin position="388"/>
        <end position="597"/>
    </location>
</feature>
<dbReference type="RefSeq" id="WP_055671690.1">
    <property type="nucleotide sequence ID" value="NZ_CXWD01000007.1"/>
</dbReference>
<dbReference type="InterPro" id="IPR001604">
    <property type="entry name" value="Endo_G_ENPP1-like_dom"/>
</dbReference>
<keyword evidence="5" id="KW-0378">Hydrolase</keyword>
<dbReference type="PANTHER" id="PTHR13966:SF5">
    <property type="entry name" value="ENDONUCLEASE G, MITOCHONDRIAL"/>
    <property type="match status" value="1"/>
</dbReference>
<dbReference type="EMBL" id="CXWD01000007">
    <property type="protein sequence ID" value="CTQ69111.1"/>
    <property type="molecule type" value="Genomic_DNA"/>
</dbReference>
<evidence type="ECO:0000259" key="3">
    <source>
        <dbReference type="SMART" id="SM00477"/>
    </source>
</evidence>
<evidence type="ECO:0000259" key="4">
    <source>
        <dbReference type="SMART" id="SM00892"/>
    </source>
</evidence>
<dbReference type="InterPro" id="IPR020821">
    <property type="entry name" value="ENPP1-3/EXOG-like_nuc-like"/>
</dbReference>
<dbReference type="Proteomes" id="UP000053235">
    <property type="component" value="Unassembled WGS sequence"/>
</dbReference>
<feature type="binding site" evidence="2">
    <location>
        <position position="485"/>
    </location>
    <ligand>
        <name>Mg(2+)</name>
        <dbReference type="ChEBI" id="CHEBI:18420"/>
        <note>catalytic</note>
    </ligand>
</feature>
<dbReference type="InterPro" id="IPR040255">
    <property type="entry name" value="Non-specific_endonuclease"/>
</dbReference>
<protein>
    <submittedName>
        <fullName evidence="5">Nuclease</fullName>
        <ecNumber evidence="5">3.1.30.-</ecNumber>
    </submittedName>
</protein>
<evidence type="ECO:0000256" key="2">
    <source>
        <dbReference type="PIRSR" id="PIRSR640255-2"/>
    </source>
</evidence>
<dbReference type="SMART" id="SM00892">
    <property type="entry name" value="Endonuclease_NS"/>
    <property type="match status" value="1"/>
</dbReference>
<evidence type="ECO:0000313" key="5">
    <source>
        <dbReference type="EMBL" id="CTQ69111.1"/>
    </source>
</evidence>
<reference evidence="6" key="1">
    <citation type="submission" date="2015-07" db="EMBL/GenBank/DDBJ databases">
        <authorList>
            <person name="Rodrigo-Torres Lidia"/>
            <person name="Arahal R.David."/>
        </authorList>
    </citation>
    <scope>NUCLEOTIDE SEQUENCE [LARGE SCALE GENOMIC DNA]</scope>
    <source>
        <strain evidence="6">CECT 5112</strain>
    </source>
</reference>
<dbReference type="Pfam" id="PF01223">
    <property type="entry name" value="Endonuclease_NS"/>
    <property type="match status" value="1"/>
</dbReference>
<dbReference type="EC" id="3.1.30.-" evidence="5"/>
<dbReference type="SUPFAM" id="SSF54060">
    <property type="entry name" value="His-Me finger endonucleases"/>
    <property type="match status" value="1"/>
</dbReference>
<dbReference type="CDD" id="cd00091">
    <property type="entry name" value="NUC"/>
    <property type="match status" value="1"/>
</dbReference>
<dbReference type="GO" id="GO:0004519">
    <property type="term" value="F:endonuclease activity"/>
    <property type="evidence" value="ECO:0007669"/>
    <property type="project" value="TreeGrafter"/>
</dbReference>
<dbReference type="GO" id="GO:0016787">
    <property type="term" value="F:hydrolase activity"/>
    <property type="evidence" value="ECO:0007669"/>
    <property type="project" value="UniProtKB-KW"/>
</dbReference>
<dbReference type="InterPro" id="IPR044925">
    <property type="entry name" value="His-Me_finger_sf"/>
</dbReference>
<dbReference type="GO" id="GO:0046872">
    <property type="term" value="F:metal ion binding"/>
    <property type="evidence" value="ECO:0007669"/>
    <property type="project" value="UniProtKB-KW"/>
</dbReference>
<evidence type="ECO:0000313" key="6">
    <source>
        <dbReference type="Proteomes" id="UP000053235"/>
    </source>
</evidence>
<accession>A0A0M7A3G3</accession>
<keyword evidence="2" id="KW-0479">Metal-binding</keyword>
<evidence type="ECO:0000256" key="1">
    <source>
        <dbReference type="PIRSR" id="PIRSR640255-1"/>
    </source>
</evidence>
<feature type="domain" description="ENPP1-3/EXOG-like endonuclease/phosphodiesterase" evidence="3">
    <location>
        <begin position="389"/>
        <end position="597"/>
    </location>
</feature>
<organism evidence="5 6">
    <name type="scientific">Roseibium alexandrii</name>
    <dbReference type="NCBI Taxonomy" id="388408"/>
    <lineage>
        <taxon>Bacteria</taxon>
        <taxon>Pseudomonadati</taxon>
        <taxon>Pseudomonadota</taxon>
        <taxon>Alphaproteobacteria</taxon>
        <taxon>Hyphomicrobiales</taxon>
        <taxon>Stappiaceae</taxon>
        <taxon>Roseibium</taxon>
    </lineage>
</organism>
<dbReference type="STRING" id="388408.LAX5112_01987"/>
<sequence length="633" mass="69286">MAKKRKTTGKSDTESTQQILRKFIRTRGSDYLDDPNVTSIGIGRKNNTGEVSVVFTVGQKTEVSGLEALGTKELPKAIAFEGFTIPTDVVERGFKPSYQVISPETQSVLKTRLDPVVPGASVSHVDGTAGTLGMIVFDDETGAPCILSNWHVLHGPTGEIGDPIVQPGPHDDNNIADNYCGDLERSHLGIAGDCAISRLRDREFDPEIHNLGVAPQRMAAVELDDKVVKTGRTTNTTHGIVRRTDVIAKINYGSLVGEKAIGCFEIAPDPKIPAPNNEISMGGDSGSAWMITDKQKATDIFAGLHFAGETGDNPDEHALACYPASVMNKLRFSLKPPETSLVPGDEPEAFGARSGYDADFLGFHAPMPGMSTAIKRDAVNFGRKQTIPYTHFSVCLSAKRRMARFVAWNVDGARKVTLGSHSFKEDPRIESGLQWNNSLYEDNKLDRGHIARRADLAWGPVPEARQANKDSYYYTNIAPQHERYNRSSLGGLWGRLENIILEQAADLDIRVSVISGPVFSDEDIEYRGARIPRDYWKLVAYRGADGNPTAACFVLSQNDLLSDLETLDFDPFRLFQISVHELETRTDLGFDAYADADITQNEALLSTLSVESLGGETIKTKVREITSATQIAI</sequence>
<dbReference type="InterPro" id="IPR044929">
    <property type="entry name" value="DNA/RNA_non-sp_Endonuclease_sf"/>
</dbReference>